<keyword evidence="3" id="KW-0479">Metal-binding</keyword>
<name>A0A250X549_9CHLO</name>
<dbReference type="PANTHER" id="PTHR10869">
    <property type="entry name" value="PROLYL 4-HYDROXYLASE ALPHA SUBUNIT"/>
    <property type="match status" value="1"/>
</dbReference>
<feature type="region of interest" description="Disordered" evidence="8">
    <location>
        <begin position="535"/>
        <end position="564"/>
    </location>
</feature>
<dbReference type="PANTHER" id="PTHR10869:SF247">
    <property type="entry name" value="FE2OG DIOXYGENASE DOMAIN-CONTAINING PROTEIN"/>
    <property type="match status" value="1"/>
</dbReference>
<sequence length="564" mass="60607">MTSKSLKRARHKAALKKLETTTTSESNEHLNFKHGKTVCGGRKDLPNIISKALVAGHWEQALLCLKRMRESGMAPKLGAIQRWVRLADLSGREDLATQLLDSIMRTAATADASVAADVMEGTKEALDTPVVLAHPDLTDVQNEKLTRKEECASGTAETSLTCMSNDMSPDISNTGALTMKLHTTTFIRRHTPWCPTRHPETSSSVQALASDVEADILAAVSRAEGCISIVGTDKGPQMTSSNPIFMTQPGVINFQPLKQNSAERSASDMFSDASHHSGTTGLETLPAVRRVPVPFVPGAFVLTEVLSKAEAAQIVAVSERMGYAHDADYSFASTSVHAHDVVPHFEAVQDAESSPDFDIGRGLSAARSTAGGERAAGCVWLADPSLLNPVWDRIKHLLPQSLGGGALAGLNARWRLYRYDQGTVYRPHVDGAWPGSGLRDGKVVFDAFGDRWSRLTFLIYLNDGFDGGATTFYTPGQTEGVLEARGVSPSTGNVLVFPHGESAGSLVHEGSAVTQGVKYVIRTDVLYLLPGSQGSNKLRTSEKRSATNTGRCSAELGRSKRGRK</sequence>
<keyword evidence="5" id="KW-0560">Oxidoreductase</keyword>
<comment type="caution">
    <text evidence="10">The sequence shown here is derived from an EMBL/GenBank/DDBJ whole genome shotgun (WGS) entry which is preliminary data.</text>
</comment>
<comment type="cofactor">
    <cofactor evidence="1">
        <name>L-ascorbate</name>
        <dbReference type="ChEBI" id="CHEBI:38290"/>
    </cofactor>
</comment>
<evidence type="ECO:0000256" key="7">
    <source>
        <dbReference type="ARBA" id="ARBA00049169"/>
    </source>
</evidence>
<accession>A0A250X549</accession>
<evidence type="ECO:0000256" key="1">
    <source>
        <dbReference type="ARBA" id="ARBA00001961"/>
    </source>
</evidence>
<evidence type="ECO:0000259" key="9">
    <source>
        <dbReference type="PROSITE" id="PS51471"/>
    </source>
</evidence>
<keyword evidence="4" id="KW-0223">Dioxygenase</keyword>
<dbReference type="InterPro" id="IPR044862">
    <property type="entry name" value="Pro_4_hyd_alph_FE2OG_OXY"/>
</dbReference>
<dbReference type="AlphaFoldDB" id="A0A250X549"/>
<comment type="catalytic activity">
    <reaction evidence="7">
        <text>L-prolyl-[collagen] + 2-oxoglutarate + O2 = trans-4-hydroxy-L-prolyl-[collagen] + succinate + CO2</text>
        <dbReference type="Rhea" id="RHEA:18945"/>
        <dbReference type="Rhea" id="RHEA-COMP:11676"/>
        <dbReference type="Rhea" id="RHEA-COMP:11680"/>
        <dbReference type="ChEBI" id="CHEBI:15379"/>
        <dbReference type="ChEBI" id="CHEBI:16526"/>
        <dbReference type="ChEBI" id="CHEBI:16810"/>
        <dbReference type="ChEBI" id="CHEBI:30031"/>
        <dbReference type="ChEBI" id="CHEBI:50342"/>
        <dbReference type="ChEBI" id="CHEBI:61965"/>
        <dbReference type="EC" id="1.14.11.2"/>
    </reaction>
</comment>
<organism evidence="10 11">
    <name type="scientific">Chlamydomonas eustigma</name>
    <dbReference type="NCBI Taxonomy" id="1157962"/>
    <lineage>
        <taxon>Eukaryota</taxon>
        <taxon>Viridiplantae</taxon>
        <taxon>Chlorophyta</taxon>
        <taxon>core chlorophytes</taxon>
        <taxon>Chlorophyceae</taxon>
        <taxon>CS clade</taxon>
        <taxon>Chlamydomonadales</taxon>
        <taxon>Chlamydomonadaceae</taxon>
        <taxon>Chlamydomonas</taxon>
    </lineage>
</organism>
<keyword evidence="11" id="KW-1185">Reference proteome</keyword>
<dbReference type="OrthoDB" id="69177at2759"/>
<dbReference type="EMBL" id="BEGY01000030">
    <property type="protein sequence ID" value="GAX78214.1"/>
    <property type="molecule type" value="Genomic_DNA"/>
</dbReference>
<dbReference type="GO" id="GO:0005506">
    <property type="term" value="F:iron ion binding"/>
    <property type="evidence" value="ECO:0007669"/>
    <property type="project" value="InterPro"/>
</dbReference>
<dbReference type="Pfam" id="PF13640">
    <property type="entry name" value="2OG-FeII_Oxy_3"/>
    <property type="match status" value="1"/>
</dbReference>
<comment type="subcellular location">
    <subcellularLocation>
        <location evidence="2">Endoplasmic reticulum membrane</location>
        <topology evidence="2">Single-pass type II membrane protein</topology>
    </subcellularLocation>
</comment>
<evidence type="ECO:0000313" key="11">
    <source>
        <dbReference type="Proteomes" id="UP000232323"/>
    </source>
</evidence>
<dbReference type="STRING" id="1157962.A0A250X549"/>
<feature type="domain" description="Fe2OG dioxygenase" evidence="9">
    <location>
        <begin position="409"/>
        <end position="527"/>
    </location>
</feature>
<dbReference type="SMART" id="SM00702">
    <property type="entry name" value="P4Hc"/>
    <property type="match status" value="1"/>
</dbReference>
<keyword evidence="6" id="KW-0408">Iron</keyword>
<evidence type="ECO:0000256" key="5">
    <source>
        <dbReference type="ARBA" id="ARBA00023002"/>
    </source>
</evidence>
<evidence type="ECO:0000256" key="3">
    <source>
        <dbReference type="ARBA" id="ARBA00022723"/>
    </source>
</evidence>
<protein>
    <recommendedName>
        <fullName evidence="9">Fe2OG dioxygenase domain-containing protein</fullName>
    </recommendedName>
</protein>
<evidence type="ECO:0000313" key="10">
    <source>
        <dbReference type="EMBL" id="GAX78214.1"/>
    </source>
</evidence>
<dbReference type="Proteomes" id="UP000232323">
    <property type="component" value="Unassembled WGS sequence"/>
</dbReference>
<dbReference type="Gene3D" id="2.60.120.620">
    <property type="entry name" value="q2cbj1_9rhob like domain"/>
    <property type="match status" value="1"/>
</dbReference>
<evidence type="ECO:0000256" key="4">
    <source>
        <dbReference type="ARBA" id="ARBA00022964"/>
    </source>
</evidence>
<dbReference type="GO" id="GO:0005789">
    <property type="term" value="C:endoplasmic reticulum membrane"/>
    <property type="evidence" value="ECO:0007669"/>
    <property type="project" value="UniProtKB-SubCell"/>
</dbReference>
<dbReference type="PROSITE" id="PS51471">
    <property type="entry name" value="FE2OG_OXY"/>
    <property type="match status" value="1"/>
</dbReference>
<evidence type="ECO:0000256" key="6">
    <source>
        <dbReference type="ARBA" id="ARBA00023004"/>
    </source>
</evidence>
<dbReference type="GO" id="GO:0031418">
    <property type="term" value="F:L-ascorbic acid binding"/>
    <property type="evidence" value="ECO:0007669"/>
    <property type="project" value="InterPro"/>
</dbReference>
<proteinExistence type="predicted"/>
<evidence type="ECO:0000256" key="2">
    <source>
        <dbReference type="ARBA" id="ARBA00004648"/>
    </source>
</evidence>
<gene>
    <name evidence="10" type="ORF">CEUSTIGMA_g5656.t1</name>
</gene>
<reference evidence="10 11" key="1">
    <citation type="submission" date="2017-08" db="EMBL/GenBank/DDBJ databases">
        <title>Acidophilic green algal genome provides insights into adaptation to an acidic environment.</title>
        <authorList>
            <person name="Hirooka S."/>
            <person name="Hirose Y."/>
            <person name="Kanesaki Y."/>
            <person name="Higuchi S."/>
            <person name="Fujiwara T."/>
            <person name="Onuma R."/>
            <person name="Era A."/>
            <person name="Ohbayashi R."/>
            <person name="Uzuka A."/>
            <person name="Nozaki H."/>
            <person name="Yoshikawa H."/>
            <person name="Miyagishima S.Y."/>
        </authorList>
    </citation>
    <scope>NUCLEOTIDE SEQUENCE [LARGE SCALE GENOMIC DNA]</scope>
    <source>
        <strain evidence="10 11">NIES-2499</strain>
    </source>
</reference>
<evidence type="ECO:0000256" key="8">
    <source>
        <dbReference type="SAM" id="MobiDB-lite"/>
    </source>
</evidence>
<dbReference type="InterPro" id="IPR006620">
    <property type="entry name" value="Pro_4_hyd_alph"/>
</dbReference>
<dbReference type="InterPro" id="IPR005123">
    <property type="entry name" value="Oxoglu/Fe-dep_dioxygenase_dom"/>
</dbReference>
<dbReference type="InterPro" id="IPR045054">
    <property type="entry name" value="P4HA-like"/>
</dbReference>
<dbReference type="GO" id="GO:0004656">
    <property type="term" value="F:procollagen-proline 4-dioxygenase activity"/>
    <property type="evidence" value="ECO:0007669"/>
    <property type="project" value="UniProtKB-EC"/>
</dbReference>